<dbReference type="Gene3D" id="4.10.1220.10">
    <property type="entry name" value="EGF-type module"/>
    <property type="match status" value="1"/>
</dbReference>
<dbReference type="HOGENOM" id="CLU_421663_0_0_1"/>
<dbReference type="FunFam" id="4.10.400.10:FF:000065">
    <property type="entry name" value="Transmembrane protease serine 7"/>
    <property type="match status" value="1"/>
</dbReference>
<dbReference type="Gene3D" id="4.10.400.10">
    <property type="entry name" value="Low-density Lipoprotein Receptor"/>
    <property type="match status" value="2"/>
</dbReference>
<comment type="subcellular location">
    <subcellularLocation>
        <location evidence="2">Endomembrane system</location>
    </subcellularLocation>
    <subcellularLocation>
        <location evidence="1">Membrane</location>
        <topology evidence="1">Single-pass membrane protein</topology>
    </subcellularLocation>
</comment>
<keyword evidence="5" id="KW-0812">Transmembrane</keyword>
<gene>
    <name evidence="12" type="ORF">CGI_10003883</name>
</gene>
<dbReference type="PANTHER" id="PTHR24270">
    <property type="entry name" value="LOW-DENSITY LIPOPROTEIN RECEPTOR-RELATED"/>
    <property type="match status" value="1"/>
</dbReference>
<dbReference type="InterPro" id="IPR007110">
    <property type="entry name" value="Ig-like_dom"/>
</dbReference>
<dbReference type="InterPro" id="IPR002172">
    <property type="entry name" value="LDrepeatLR_classA_rpt"/>
</dbReference>
<dbReference type="GO" id="GO:0005886">
    <property type="term" value="C:plasma membrane"/>
    <property type="evidence" value="ECO:0007669"/>
    <property type="project" value="TreeGrafter"/>
</dbReference>
<evidence type="ECO:0000256" key="3">
    <source>
        <dbReference type="ARBA" id="ARBA00009939"/>
    </source>
</evidence>
<keyword evidence="10 12" id="KW-0675">Receptor</keyword>
<organism evidence="12">
    <name type="scientific">Magallana gigas</name>
    <name type="common">Pacific oyster</name>
    <name type="synonym">Crassostrea gigas</name>
    <dbReference type="NCBI Taxonomy" id="29159"/>
    <lineage>
        <taxon>Eukaryota</taxon>
        <taxon>Metazoa</taxon>
        <taxon>Spiralia</taxon>
        <taxon>Lophotrochozoa</taxon>
        <taxon>Mollusca</taxon>
        <taxon>Bivalvia</taxon>
        <taxon>Autobranchia</taxon>
        <taxon>Pteriomorphia</taxon>
        <taxon>Ostreida</taxon>
        <taxon>Ostreoidea</taxon>
        <taxon>Ostreidae</taxon>
        <taxon>Magallana</taxon>
    </lineage>
</organism>
<dbReference type="FunFam" id="4.10.400.10:FF:000024">
    <property type="entry name" value="Low-density lipoprotein RecePtor related"/>
    <property type="match status" value="1"/>
</dbReference>
<dbReference type="SMART" id="SM00192">
    <property type="entry name" value="LDLa"/>
    <property type="match status" value="3"/>
</dbReference>
<dbReference type="PROSITE" id="PS50835">
    <property type="entry name" value="IG_LIKE"/>
    <property type="match status" value="1"/>
</dbReference>
<evidence type="ECO:0000256" key="6">
    <source>
        <dbReference type="ARBA" id="ARBA00022737"/>
    </source>
</evidence>
<dbReference type="GO" id="GO:0006897">
    <property type="term" value="P:endocytosis"/>
    <property type="evidence" value="ECO:0007669"/>
    <property type="project" value="UniProtKB-KW"/>
</dbReference>
<keyword evidence="9" id="KW-1015">Disulfide bond</keyword>
<evidence type="ECO:0000256" key="7">
    <source>
        <dbReference type="ARBA" id="ARBA00022989"/>
    </source>
</evidence>
<sequence>MTSQEKNTGTIKEQPRLRETALTITPIESTLLTVKIAIQKIKTDLQSTHSRDLVIPTAEDQEFHFMKGLIGIPLFESDKFHEKLALESIPHDVDGKQSKQHASVLLEEKLGQESVSIMFINVALNKPTHQENPAVVWDARFESSNAVDGLKSNHSWDEGQCVVSAYGKQTATWWSLPVQASVGDNYLAIPETRISDSGSYKCFVVGEESRFFTVARLDIWSECEADQMTCSNGKCVPISYICDGDNDCRDMSDEQNCPSRTCAGDEMTCSNRKCVPIRYICDGDNDCGDMSDEQNCPGNTCGPDQMTCSNGKCVPISYICDGDNDCGDFSDERNCETISYMPSNFLGFSVYVSNTTDRSQGTLCFKDNNFTTSSLPAVFTINCSVHGQYVIYYNERLPATAYPDDYSMYAFNDVCEVEVYGCEQTGPNCSRFDDGSCRSCDTKRGVCEECESGYDGQQHARESLKEDSVNHWQTMFYCMLGVFCVSLIINGMIIKCVHSRGRRLKKQRTNDEAQWRNGELLNVSHNCNEYENLQQTPVEIYDTVSSSYKRDTELTVLCYETCSGSITMSKFTDVASRVCSGFIWFLILICLSWPFAFPAALLYVLTLPFAGRSEITRTISNNLLRFVQLPLRCANNMFACAPLCNSECDG</sequence>
<keyword evidence="7" id="KW-1133">Transmembrane helix</keyword>
<evidence type="ECO:0000256" key="10">
    <source>
        <dbReference type="ARBA" id="ARBA00023170"/>
    </source>
</evidence>
<keyword evidence="11" id="KW-0325">Glycoprotein</keyword>
<protein>
    <submittedName>
        <fullName evidence="12">Sortilin-related receptor</fullName>
    </submittedName>
</protein>
<dbReference type="Pfam" id="PF00057">
    <property type="entry name" value="Ldl_recept_a"/>
    <property type="match status" value="3"/>
</dbReference>
<dbReference type="InterPro" id="IPR050685">
    <property type="entry name" value="LDLR"/>
</dbReference>
<dbReference type="CDD" id="cd00112">
    <property type="entry name" value="LDLa"/>
    <property type="match status" value="3"/>
</dbReference>
<dbReference type="SUPFAM" id="SSF48726">
    <property type="entry name" value="Immunoglobulin"/>
    <property type="match status" value="1"/>
</dbReference>
<evidence type="ECO:0000256" key="4">
    <source>
        <dbReference type="ARBA" id="ARBA00022583"/>
    </source>
</evidence>
<evidence type="ECO:0000256" key="11">
    <source>
        <dbReference type="ARBA" id="ARBA00023180"/>
    </source>
</evidence>
<dbReference type="Gene3D" id="2.60.120.260">
    <property type="entry name" value="Galactose-binding domain-like"/>
    <property type="match status" value="2"/>
</dbReference>
<dbReference type="GO" id="GO:0012505">
    <property type="term" value="C:endomembrane system"/>
    <property type="evidence" value="ECO:0007669"/>
    <property type="project" value="UniProtKB-SubCell"/>
</dbReference>
<reference evidence="12" key="1">
    <citation type="journal article" date="2012" name="Nature">
        <title>The oyster genome reveals stress adaptation and complexity of shell formation.</title>
        <authorList>
            <person name="Zhang G."/>
            <person name="Fang X."/>
            <person name="Guo X."/>
            <person name="Li L."/>
            <person name="Luo R."/>
            <person name="Xu F."/>
            <person name="Yang P."/>
            <person name="Zhang L."/>
            <person name="Wang X."/>
            <person name="Qi H."/>
            <person name="Xiong Z."/>
            <person name="Que H."/>
            <person name="Xie Y."/>
            <person name="Holland P.W."/>
            <person name="Paps J."/>
            <person name="Zhu Y."/>
            <person name="Wu F."/>
            <person name="Chen Y."/>
            <person name="Wang J."/>
            <person name="Peng C."/>
            <person name="Meng J."/>
            <person name="Yang L."/>
            <person name="Liu J."/>
            <person name="Wen B."/>
            <person name="Zhang N."/>
            <person name="Huang Z."/>
            <person name="Zhu Q."/>
            <person name="Feng Y."/>
            <person name="Mount A."/>
            <person name="Hedgecock D."/>
            <person name="Xu Z."/>
            <person name="Liu Y."/>
            <person name="Domazet-Loso T."/>
            <person name="Du Y."/>
            <person name="Sun X."/>
            <person name="Zhang S."/>
            <person name="Liu B."/>
            <person name="Cheng P."/>
            <person name="Jiang X."/>
            <person name="Li J."/>
            <person name="Fan D."/>
            <person name="Wang W."/>
            <person name="Fu W."/>
            <person name="Wang T."/>
            <person name="Wang B."/>
            <person name="Zhang J."/>
            <person name="Peng Z."/>
            <person name="Li Y."/>
            <person name="Li N."/>
            <person name="Wang J."/>
            <person name="Chen M."/>
            <person name="He Y."/>
            <person name="Tan F."/>
            <person name="Song X."/>
            <person name="Zheng Q."/>
            <person name="Huang R."/>
            <person name="Yang H."/>
            <person name="Du X."/>
            <person name="Chen L."/>
            <person name="Yang M."/>
            <person name="Gaffney P.M."/>
            <person name="Wang S."/>
            <person name="Luo L."/>
            <person name="She Z."/>
            <person name="Ming Y."/>
            <person name="Huang W."/>
            <person name="Zhang S."/>
            <person name="Huang B."/>
            <person name="Zhang Y."/>
            <person name="Qu T."/>
            <person name="Ni P."/>
            <person name="Miao G."/>
            <person name="Wang J."/>
            <person name="Wang Q."/>
            <person name="Steinberg C.E."/>
            <person name="Wang H."/>
            <person name="Li N."/>
            <person name="Qian L."/>
            <person name="Zhang G."/>
            <person name="Li Y."/>
            <person name="Yang H."/>
            <person name="Liu X."/>
            <person name="Wang J."/>
            <person name="Yin Y."/>
            <person name="Wang J."/>
        </authorList>
    </citation>
    <scope>NUCLEOTIDE SEQUENCE [LARGE SCALE GENOMIC DNA]</scope>
    <source>
        <strain evidence="12">05x7-T-G4-1.051#20</strain>
    </source>
</reference>
<dbReference type="InterPro" id="IPR023415">
    <property type="entry name" value="LDLR_class-A_CS"/>
</dbReference>
<name>K1PRK3_MAGGI</name>
<evidence type="ECO:0000256" key="9">
    <source>
        <dbReference type="ARBA" id="ARBA00023157"/>
    </source>
</evidence>
<comment type="similarity">
    <text evidence="3">Belongs to the LDLR family.</text>
</comment>
<dbReference type="AlphaFoldDB" id="K1PRK3"/>
<dbReference type="EMBL" id="JH815819">
    <property type="protein sequence ID" value="EKC21459.1"/>
    <property type="molecule type" value="Genomic_DNA"/>
</dbReference>
<evidence type="ECO:0000256" key="8">
    <source>
        <dbReference type="ARBA" id="ARBA00023136"/>
    </source>
</evidence>
<evidence type="ECO:0000256" key="5">
    <source>
        <dbReference type="ARBA" id="ARBA00022692"/>
    </source>
</evidence>
<dbReference type="SUPFAM" id="SSF57424">
    <property type="entry name" value="LDL receptor-like module"/>
    <property type="match status" value="3"/>
</dbReference>
<dbReference type="InterPro" id="IPR036179">
    <property type="entry name" value="Ig-like_dom_sf"/>
</dbReference>
<keyword evidence="6" id="KW-0677">Repeat</keyword>
<evidence type="ECO:0000256" key="2">
    <source>
        <dbReference type="ARBA" id="ARBA00004308"/>
    </source>
</evidence>
<accession>K1PRK3</accession>
<dbReference type="PROSITE" id="PS50068">
    <property type="entry name" value="LDLRA_2"/>
    <property type="match status" value="3"/>
</dbReference>
<evidence type="ECO:0000256" key="1">
    <source>
        <dbReference type="ARBA" id="ARBA00004167"/>
    </source>
</evidence>
<keyword evidence="4" id="KW-0254">Endocytosis</keyword>
<dbReference type="InterPro" id="IPR036055">
    <property type="entry name" value="LDL_receptor-like_sf"/>
</dbReference>
<dbReference type="PRINTS" id="PR00261">
    <property type="entry name" value="LDLRECEPTOR"/>
</dbReference>
<keyword evidence="8" id="KW-0472">Membrane</keyword>
<dbReference type="InParanoid" id="K1PRK3"/>
<dbReference type="PROSITE" id="PS01209">
    <property type="entry name" value="LDLRA_1"/>
    <property type="match status" value="2"/>
</dbReference>
<evidence type="ECO:0000313" key="12">
    <source>
        <dbReference type="EMBL" id="EKC21459.1"/>
    </source>
</evidence>
<dbReference type="FunFam" id="4.10.400.10:FF:000005">
    <property type="entry name" value="low-density lipoprotein receptor-related protein 1B"/>
    <property type="match status" value="1"/>
</dbReference>
<proteinExistence type="inferred from homology"/>